<keyword evidence="2 6" id="KW-0812">Transmembrane</keyword>
<gene>
    <name evidence="7" type="ORF">HPB48_008334</name>
</gene>
<dbReference type="InterPro" id="IPR011701">
    <property type="entry name" value="MFS"/>
</dbReference>
<feature type="transmembrane region" description="Helical" evidence="6">
    <location>
        <begin position="394"/>
        <end position="417"/>
    </location>
</feature>
<evidence type="ECO:0000256" key="3">
    <source>
        <dbReference type="ARBA" id="ARBA00022989"/>
    </source>
</evidence>
<dbReference type="VEuPathDB" id="VectorBase:HLOH_061929"/>
<dbReference type="PANTHER" id="PTHR23507:SF1">
    <property type="entry name" value="FI18259P1-RELATED"/>
    <property type="match status" value="1"/>
</dbReference>
<keyword evidence="3 6" id="KW-1133">Transmembrane helix</keyword>
<evidence type="ECO:0000256" key="1">
    <source>
        <dbReference type="ARBA" id="ARBA00004141"/>
    </source>
</evidence>
<feature type="transmembrane region" description="Helical" evidence="6">
    <location>
        <begin position="262"/>
        <end position="282"/>
    </location>
</feature>
<proteinExistence type="predicted"/>
<evidence type="ECO:0000256" key="2">
    <source>
        <dbReference type="ARBA" id="ARBA00022692"/>
    </source>
</evidence>
<feature type="transmembrane region" description="Helical" evidence="6">
    <location>
        <begin position="294"/>
        <end position="314"/>
    </location>
</feature>
<accession>A0A9J6FIQ3</accession>
<dbReference type="OrthoDB" id="6431684at2759"/>
<evidence type="ECO:0000256" key="5">
    <source>
        <dbReference type="SAM" id="MobiDB-lite"/>
    </source>
</evidence>
<feature type="transmembrane region" description="Helical" evidence="6">
    <location>
        <begin position="426"/>
        <end position="446"/>
    </location>
</feature>
<dbReference type="Pfam" id="PF07690">
    <property type="entry name" value="MFS_1"/>
    <property type="match status" value="1"/>
</dbReference>
<feature type="region of interest" description="Disordered" evidence="5">
    <location>
        <begin position="33"/>
        <end position="76"/>
    </location>
</feature>
<feature type="transmembrane region" description="Helical" evidence="6">
    <location>
        <begin position="225"/>
        <end position="250"/>
    </location>
</feature>
<evidence type="ECO:0000256" key="4">
    <source>
        <dbReference type="ARBA" id="ARBA00023136"/>
    </source>
</evidence>
<reference evidence="7 8" key="1">
    <citation type="journal article" date="2020" name="Cell">
        <title>Large-Scale Comparative Analyses of Tick Genomes Elucidate Their Genetic Diversity and Vector Capacities.</title>
        <authorList>
            <consortium name="Tick Genome and Microbiome Consortium (TIGMIC)"/>
            <person name="Jia N."/>
            <person name="Wang J."/>
            <person name="Shi W."/>
            <person name="Du L."/>
            <person name="Sun Y."/>
            <person name="Zhan W."/>
            <person name="Jiang J.F."/>
            <person name="Wang Q."/>
            <person name="Zhang B."/>
            <person name="Ji P."/>
            <person name="Bell-Sakyi L."/>
            <person name="Cui X.M."/>
            <person name="Yuan T.T."/>
            <person name="Jiang B.G."/>
            <person name="Yang W.F."/>
            <person name="Lam T.T."/>
            <person name="Chang Q.C."/>
            <person name="Ding S.J."/>
            <person name="Wang X.J."/>
            <person name="Zhu J.G."/>
            <person name="Ruan X.D."/>
            <person name="Zhao L."/>
            <person name="Wei J.T."/>
            <person name="Ye R.Z."/>
            <person name="Que T.C."/>
            <person name="Du C.H."/>
            <person name="Zhou Y.H."/>
            <person name="Cheng J.X."/>
            <person name="Dai P.F."/>
            <person name="Guo W.B."/>
            <person name="Han X.H."/>
            <person name="Huang E.J."/>
            <person name="Li L.F."/>
            <person name="Wei W."/>
            <person name="Gao Y.C."/>
            <person name="Liu J.Z."/>
            <person name="Shao H.Z."/>
            <person name="Wang X."/>
            <person name="Wang C.C."/>
            <person name="Yang T.C."/>
            <person name="Huo Q.B."/>
            <person name="Li W."/>
            <person name="Chen H.Y."/>
            <person name="Chen S.E."/>
            <person name="Zhou L.G."/>
            <person name="Ni X.B."/>
            <person name="Tian J.H."/>
            <person name="Sheng Y."/>
            <person name="Liu T."/>
            <person name="Pan Y.S."/>
            <person name="Xia L.Y."/>
            <person name="Li J."/>
            <person name="Zhao F."/>
            <person name="Cao W.C."/>
        </authorList>
    </citation>
    <scope>NUCLEOTIDE SEQUENCE [LARGE SCALE GENOMIC DNA]</scope>
    <source>
        <strain evidence="7">HaeL-2018</strain>
    </source>
</reference>
<dbReference type="OMA" id="WSDKTKK"/>
<dbReference type="InterPro" id="IPR036259">
    <property type="entry name" value="MFS_trans_sf"/>
</dbReference>
<dbReference type="AlphaFoldDB" id="A0A9J6FIQ3"/>
<evidence type="ECO:0000313" key="8">
    <source>
        <dbReference type="Proteomes" id="UP000821853"/>
    </source>
</evidence>
<comment type="subcellular location">
    <subcellularLocation>
        <location evidence="1">Membrane</location>
        <topology evidence="1">Multi-pass membrane protein</topology>
    </subcellularLocation>
</comment>
<dbReference type="GO" id="GO:0022857">
    <property type="term" value="F:transmembrane transporter activity"/>
    <property type="evidence" value="ECO:0007669"/>
    <property type="project" value="InterPro"/>
</dbReference>
<feature type="transmembrane region" description="Helical" evidence="6">
    <location>
        <begin position="359"/>
        <end position="382"/>
    </location>
</feature>
<dbReference type="SUPFAM" id="SSF103473">
    <property type="entry name" value="MFS general substrate transporter"/>
    <property type="match status" value="1"/>
</dbReference>
<sequence>MWLSIFFYCPLLDQTDGPGRVVFTPTLEMSLRANGESSSEVPGSPPAAGDGGGDRSFSTSVPHGDGQGPLMEPSEDSGILATTRIDDIGSAEARPSLGRRVLDAVLVARLEIFLALFVLSRFMAMTPIQDLLLQKVCLNRLEYNASICSHLDDHESIKNKAEKIASMTSMLRTVISFAPSAVIAIFIGPWCDKYGYRTPLITSMIGFLMSTALTLMTVYHMAMPLYVNILSVIPDGFSGGFIAVFTAIYSQATITTDEKMRRARFFALNLAMSLCSPLASYTGGQLYGHYGWKMVLYVSFIIATVSLLWASFVIKDIVKPEHANDGLALKIRNLFQLKNLAEGFKSSMKPRPNRGRTQLWCLFGAICCVVFDLASLGIGYYFARKMYSWTVSHYTMVSSMSSIISVAMSVPIIYLFVRVFKISDPAMALIGACFAAAQMFTLGLSFKEWIYYLLILNHASPKNAMITAINASSC</sequence>
<dbReference type="Gene3D" id="1.20.1250.20">
    <property type="entry name" value="MFS general substrate transporter like domains"/>
    <property type="match status" value="1"/>
</dbReference>
<evidence type="ECO:0008006" key="9">
    <source>
        <dbReference type="Google" id="ProtNLM"/>
    </source>
</evidence>
<evidence type="ECO:0000256" key="6">
    <source>
        <dbReference type="SAM" id="Phobius"/>
    </source>
</evidence>
<comment type="caution">
    <text evidence="7">The sequence shown here is derived from an EMBL/GenBank/DDBJ whole genome shotgun (WGS) entry which is preliminary data.</text>
</comment>
<feature type="transmembrane region" description="Helical" evidence="6">
    <location>
        <begin position="169"/>
        <end position="188"/>
    </location>
</feature>
<name>A0A9J6FIQ3_HAELO</name>
<protein>
    <recommendedName>
        <fullName evidence="9">Adenylate cyclase</fullName>
    </recommendedName>
</protein>
<dbReference type="GO" id="GO:0016020">
    <property type="term" value="C:membrane"/>
    <property type="evidence" value="ECO:0007669"/>
    <property type="project" value="UniProtKB-SubCell"/>
</dbReference>
<dbReference type="PANTHER" id="PTHR23507">
    <property type="entry name" value="ZGC:174356"/>
    <property type="match status" value="1"/>
</dbReference>
<evidence type="ECO:0000313" key="7">
    <source>
        <dbReference type="EMBL" id="KAH9366246.1"/>
    </source>
</evidence>
<dbReference type="EMBL" id="JABSTR010000004">
    <property type="protein sequence ID" value="KAH9366246.1"/>
    <property type="molecule type" value="Genomic_DNA"/>
</dbReference>
<keyword evidence="4 6" id="KW-0472">Membrane</keyword>
<feature type="compositionally biased region" description="Low complexity" evidence="5">
    <location>
        <begin position="35"/>
        <end position="48"/>
    </location>
</feature>
<feature type="transmembrane region" description="Helical" evidence="6">
    <location>
        <begin position="200"/>
        <end position="219"/>
    </location>
</feature>
<keyword evidence="8" id="KW-1185">Reference proteome</keyword>
<organism evidence="7 8">
    <name type="scientific">Haemaphysalis longicornis</name>
    <name type="common">Bush tick</name>
    <dbReference type="NCBI Taxonomy" id="44386"/>
    <lineage>
        <taxon>Eukaryota</taxon>
        <taxon>Metazoa</taxon>
        <taxon>Ecdysozoa</taxon>
        <taxon>Arthropoda</taxon>
        <taxon>Chelicerata</taxon>
        <taxon>Arachnida</taxon>
        <taxon>Acari</taxon>
        <taxon>Parasitiformes</taxon>
        <taxon>Ixodida</taxon>
        <taxon>Ixodoidea</taxon>
        <taxon>Ixodidae</taxon>
        <taxon>Haemaphysalinae</taxon>
        <taxon>Haemaphysalis</taxon>
    </lineage>
</organism>
<dbReference type="Proteomes" id="UP000821853">
    <property type="component" value="Chromosome 2"/>
</dbReference>